<evidence type="ECO:0000313" key="2">
    <source>
        <dbReference type="EMBL" id="KAE8235603.1"/>
    </source>
</evidence>
<feature type="region of interest" description="Disordered" evidence="1">
    <location>
        <begin position="89"/>
        <end position="112"/>
    </location>
</feature>
<evidence type="ECO:0000256" key="1">
    <source>
        <dbReference type="SAM" id="MobiDB-lite"/>
    </source>
</evidence>
<gene>
    <name evidence="2" type="ORF">A4X13_0g9436</name>
</gene>
<feature type="region of interest" description="Disordered" evidence="1">
    <location>
        <begin position="1"/>
        <end position="25"/>
    </location>
</feature>
<dbReference type="Proteomes" id="UP000077521">
    <property type="component" value="Unassembled WGS sequence"/>
</dbReference>
<dbReference type="AlphaFoldDB" id="A0A8T8S9Q0"/>
<name>A0A8T8S9Q0_9BASI</name>
<accession>A0A8T8S9Q0</accession>
<reference evidence="2" key="2">
    <citation type="journal article" date="2019" name="IMA Fungus">
        <title>Genome sequencing and comparison of five Tilletia species to identify candidate genes for the detection of regulated species infecting wheat.</title>
        <authorList>
            <person name="Nguyen H.D.T."/>
            <person name="Sultana T."/>
            <person name="Kesanakurti P."/>
            <person name="Hambleton S."/>
        </authorList>
    </citation>
    <scope>NUCLEOTIDE SEQUENCE</scope>
    <source>
        <strain evidence="2">DAOMC 236416</strain>
    </source>
</reference>
<sequence>MTYRPRTTHAPRAGHPAIPTSTLPNPSLALPSSSWVRSTVAHQMHVFGLRKATSVRSLLGVGSTDFCTIVHHVLFTAYGSLLRRIGPSTPVGSSRPADMQFAAQLPPPPPNL</sequence>
<organism evidence="2 3">
    <name type="scientific">Tilletia indica</name>
    <dbReference type="NCBI Taxonomy" id="43049"/>
    <lineage>
        <taxon>Eukaryota</taxon>
        <taxon>Fungi</taxon>
        <taxon>Dikarya</taxon>
        <taxon>Basidiomycota</taxon>
        <taxon>Ustilaginomycotina</taxon>
        <taxon>Exobasidiomycetes</taxon>
        <taxon>Tilletiales</taxon>
        <taxon>Tilletiaceae</taxon>
        <taxon>Tilletia</taxon>
    </lineage>
</organism>
<dbReference type="EMBL" id="LWDF02002676">
    <property type="protein sequence ID" value="KAE8235603.1"/>
    <property type="molecule type" value="Genomic_DNA"/>
</dbReference>
<comment type="caution">
    <text evidence="2">The sequence shown here is derived from an EMBL/GenBank/DDBJ whole genome shotgun (WGS) entry which is preliminary data.</text>
</comment>
<reference evidence="2" key="1">
    <citation type="submission" date="2016-04" db="EMBL/GenBank/DDBJ databases">
        <authorList>
            <person name="Nguyen H.D."/>
            <person name="Samba Siva P."/>
            <person name="Cullis J."/>
            <person name="Levesque C.A."/>
            <person name="Hambleton S."/>
        </authorList>
    </citation>
    <scope>NUCLEOTIDE SEQUENCE</scope>
    <source>
        <strain evidence="2">DAOMC 236416</strain>
    </source>
</reference>
<keyword evidence="3" id="KW-1185">Reference proteome</keyword>
<proteinExistence type="predicted"/>
<evidence type="ECO:0000313" key="3">
    <source>
        <dbReference type="Proteomes" id="UP000077521"/>
    </source>
</evidence>
<protein>
    <submittedName>
        <fullName evidence="2">Uncharacterized protein</fullName>
    </submittedName>
</protein>